<dbReference type="EMBL" id="BNJG01000004">
    <property type="protein sequence ID" value="GHO60190.1"/>
    <property type="molecule type" value="Genomic_DNA"/>
</dbReference>
<evidence type="ECO:0000313" key="1">
    <source>
        <dbReference type="EMBL" id="GHO60190.1"/>
    </source>
</evidence>
<proteinExistence type="predicted"/>
<name>A0ABQ3V703_9CHLR</name>
<comment type="caution">
    <text evidence="1">The sequence shown here is derived from an EMBL/GenBank/DDBJ whole genome shotgun (WGS) entry which is preliminary data.</text>
</comment>
<dbReference type="Proteomes" id="UP000654345">
    <property type="component" value="Unassembled WGS sequence"/>
</dbReference>
<sequence>METRLVGLEQVPSITEVASHGNELLSKEAPGDPGYIVVKDIITSKKRWAHNKSRELGRSKAFTAQFL</sequence>
<dbReference type="RefSeq" id="WP_201376356.1">
    <property type="nucleotide sequence ID" value="NZ_BNJG01000004.1"/>
</dbReference>
<protein>
    <submittedName>
        <fullName evidence="1">Uncharacterized protein</fullName>
    </submittedName>
</protein>
<accession>A0ABQ3V703</accession>
<organism evidence="1 2">
    <name type="scientific">Ktedonobacter robiniae</name>
    <dbReference type="NCBI Taxonomy" id="2778365"/>
    <lineage>
        <taxon>Bacteria</taxon>
        <taxon>Bacillati</taxon>
        <taxon>Chloroflexota</taxon>
        <taxon>Ktedonobacteria</taxon>
        <taxon>Ktedonobacterales</taxon>
        <taxon>Ktedonobacteraceae</taxon>
        <taxon>Ktedonobacter</taxon>
    </lineage>
</organism>
<keyword evidence="2" id="KW-1185">Reference proteome</keyword>
<evidence type="ECO:0000313" key="2">
    <source>
        <dbReference type="Proteomes" id="UP000654345"/>
    </source>
</evidence>
<reference evidence="1 2" key="1">
    <citation type="journal article" date="2021" name="Int. J. Syst. Evol. Microbiol.">
        <title>Reticulibacter mediterranei gen. nov., sp. nov., within the new family Reticulibacteraceae fam. nov., and Ktedonospora formicarum gen. nov., sp. nov., Ktedonobacter robiniae sp. nov., Dictyobacter formicarum sp. nov. and Dictyobacter arantiisoli sp. nov., belonging to the class Ktedonobacteria.</title>
        <authorList>
            <person name="Yabe S."/>
            <person name="Zheng Y."/>
            <person name="Wang C.M."/>
            <person name="Sakai Y."/>
            <person name="Abe K."/>
            <person name="Yokota A."/>
            <person name="Donadio S."/>
            <person name="Cavaletti L."/>
            <person name="Monciardini P."/>
        </authorList>
    </citation>
    <scope>NUCLEOTIDE SEQUENCE [LARGE SCALE GENOMIC DNA]</scope>
    <source>
        <strain evidence="1 2">SOSP1-30</strain>
    </source>
</reference>
<gene>
    <name evidence="1" type="ORF">KSB_86650</name>
</gene>